<evidence type="ECO:0000256" key="1">
    <source>
        <dbReference type="SAM" id="Phobius"/>
    </source>
</evidence>
<dbReference type="AlphaFoldDB" id="A0A3M8H6G2"/>
<feature type="transmembrane region" description="Helical" evidence="1">
    <location>
        <begin position="209"/>
        <end position="232"/>
    </location>
</feature>
<proteinExistence type="predicted"/>
<keyword evidence="1" id="KW-0472">Membrane</keyword>
<sequence>MSLNEISFSQIVLNQVKWKMKAYSQSIIILILIQITVSILFSGGNITMGGGFNEVNINIHYYTLDSYIILSCIWALVIAILMQTNGYRHDDYAVITTRYTASLANVIVLFVYSFIATIISFMTLYILIALIQVVGNIAVMKEYTLFEFVHFGLAFFIILLAASIGYLIGSIFKLSKGLGILMVVLAVIFTAILNVQPEALLVNFFFNTGYLSFMLKALFTCILLFVSSIFILSRKEVNRR</sequence>
<feature type="transmembrane region" description="Helical" evidence="1">
    <location>
        <begin position="103"/>
        <end position="128"/>
    </location>
</feature>
<feature type="transmembrane region" description="Helical" evidence="1">
    <location>
        <begin position="27"/>
        <end position="47"/>
    </location>
</feature>
<gene>
    <name evidence="2" type="ORF">EC501_12860</name>
</gene>
<feature type="transmembrane region" description="Helical" evidence="1">
    <location>
        <begin position="180"/>
        <end position="197"/>
    </location>
</feature>
<protein>
    <submittedName>
        <fullName evidence="2">Uncharacterized protein</fullName>
    </submittedName>
</protein>
<dbReference type="Proteomes" id="UP000279909">
    <property type="component" value="Unassembled WGS sequence"/>
</dbReference>
<comment type="caution">
    <text evidence="2">The sequence shown here is derived from an EMBL/GenBank/DDBJ whole genome shotgun (WGS) entry which is preliminary data.</text>
</comment>
<name>A0A3M8H6G2_9BACI</name>
<keyword evidence="1" id="KW-1133">Transmembrane helix</keyword>
<feature type="transmembrane region" description="Helical" evidence="1">
    <location>
        <begin position="59"/>
        <end position="82"/>
    </location>
</feature>
<organism evidence="2 3">
    <name type="scientific">Lysinibacillus halotolerans</name>
    <dbReference type="NCBI Taxonomy" id="1368476"/>
    <lineage>
        <taxon>Bacteria</taxon>
        <taxon>Bacillati</taxon>
        <taxon>Bacillota</taxon>
        <taxon>Bacilli</taxon>
        <taxon>Bacillales</taxon>
        <taxon>Bacillaceae</taxon>
        <taxon>Lysinibacillus</taxon>
    </lineage>
</organism>
<dbReference type="EMBL" id="RHLQ01000033">
    <property type="protein sequence ID" value="RNC97995.1"/>
    <property type="molecule type" value="Genomic_DNA"/>
</dbReference>
<keyword evidence="3" id="KW-1185">Reference proteome</keyword>
<reference evidence="2 3" key="1">
    <citation type="journal article" date="2014" name="Int. J. Syst. Evol. Microbiol.">
        <title>Lysinibacillus halotolerans sp. nov., isolated from saline-alkaline soil.</title>
        <authorList>
            <person name="Kong D."/>
            <person name="Wang Y."/>
            <person name="Zhao B."/>
            <person name="Li Y."/>
            <person name="Song J."/>
            <person name="Zhai Y."/>
            <person name="Zhang C."/>
            <person name="Wang H."/>
            <person name="Chen X."/>
            <person name="Zhao B."/>
            <person name="Ruan Z."/>
        </authorList>
    </citation>
    <scope>NUCLEOTIDE SEQUENCE [LARGE SCALE GENOMIC DNA]</scope>
    <source>
        <strain evidence="2 3">MCCC 1A12703</strain>
    </source>
</reference>
<evidence type="ECO:0000313" key="2">
    <source>
        <dbReference type="EMBL" id="RNC97995.1"/>
    </source>
</evidence>
<feature type="transmembrane region" description="Helical" evidence="1">
    <location>
        <begin position="148"/>
        <end position="168"/>
    </location>
</feature>
<accession>A0A3M8H6G2</accession>
<keyword evidence="1" id="KW-0812">Transmembrane</keyword>
<evidence type="ECO:0000313" key="3">
    <source>
        <dbReference type="Proteomes" id="UP000279909"/>
    </source>
</evidence>